<keyword evidence="1" id="KW-0808">Transferase</keyword>
<dbReference type="Gene3D" id="3.90.260.10">
    <property type="entry name" value="Transglutaminase-like"/>
    <property type="match status" value="1"/>
</dbReference>
<keyword evidence="5" id="KW-1185">Reference proteome</keyword>
<comment type="caution">
    <text evidence="4">The sequence shown here is derived from an EMBL/GenBank/DDBJ whole genome shotgun (WGS) entry which is preliminary data.</text>
</comment>
<dbReference type="InterPro" id="IPR036238">
    <property type="entry name" value="Transglutaminase_C_sf"/>
</dbReference>
<dbReference type="AlphaFoldDB" id="A0ABD0N6H4"/>
<feature type="non-terminal residue" evidence="4">
    <location>
        <position position="1"/>
    </location>
</feature>
<dbReference type="InterPro" id="IPR050779">
    <property type="entry name" value="Transglutaminase"/>
</dbReference>
<dbReference type="InterPro" id="IPR008958">
    <property type="entry name" value="Transglutaminase_C"/>
</dbReference>
<evidence type="ECO:0000313" key="5">
    <source>
        <dbReference type="Proteomes" id="UP001529510"/>
    </source>
</evidence>
<dbReference type="EMBL" id="JAMKFB020000023">
    <property type="protein sequence ID" value="KAL0157727.1"/>
    <property type="molecule type" value="Genomic_DNA"/>
</dbReference>
<dbReference type="Pfam" id="PF00927">
    <property type="entry name" value="Transglut_C"/>
    <property type="match status" value="1"/>
</dbReference>
<dbReference type="PANTHER" id="PTHR11590">
    <property type="entry name" value="PROTEIN-GLUTAMINE GAMMA-GLUTAMYLTRANSFERASE"/>
    <property type="match status" value="1"/>
</dbReference>
<organism evidence="4 5">
    <name type="scientific">Cirrhinus mrigala</name>
    <name type="common">Mrigala</name>
    <dbReference type="NCBI Taxonomy" id="683832"/>
    <lineage>
        <taxon>Eukaryota</taxon>
        <taxon>Metazoa</taxon>
        <taxon>Chordata</taxon>
        <taxon>Craniata</taxon>
        <taxon>Vertebrata</taxon>
        <taxon>Euteleostomi</taxon>
        <taxon>Actinopterygii</taxon>
        <taxon>Neopterygii</taxon>
        <taxon>Teleostei</taxon>
        <taxon>Ostariophysi</taxon>
        <taxon>Cypriniformes</taxon>
        <taxon>Cyprinidae</taxon>
        <taxon>Labeoninae</taxon>
        <taxon>Labeonini</taxon>
        <taxon>Cirrhinus</taxon>
    </lineage>
</organism>
<dbReference type="SUPFAM" id="SSF49309">
    <property type="entry name" value="Transglutaminase, two C-terminal domains"/>
    <property type="match status" value="1"/>
</dbReference>
<sequence length="231" mass="26010">QGFFRCGPTSVAAIRSGQVFLKHDVPFLFAEVNNDKVYWQRKCDGTFGVVHVEKNVVGHCISTKAVGSDQRIDITNLYKHPLGSTEMCTAYETAVRHGLKRCAYPLPCPEDVVCEVSLKGDGPWVGRDAVLCINLRNKCSSPRTVTFYSQAAATFYTGIRKTFLRRDQSCIELKPSECRPLDWTLTYDEYKEHLVDHASLMLNLFGHVAQTKQVLATQYGFRLRTPDLVLA</sequence>
<keyword evidence="1" id="KW-0012">Acyltransferase</keyword>
<feature type="non-terminal residue" evidence="4">
    <location>
        <position position="231"/>
    </location>
</feature>
<proteinExistence type="predicted"/>
<protein>
    <recommendedName>
        <fullName evidence="2">protein-glutamine gamma-glutamyltransferase</fullName>
        <ecNumber evidence="2">2.3.2.13</ecNumber>
    </recommendedName>
</protein>
<evidence type="ECO:0000256" key="2">
    <source>
        <dbReference type="ARBA" id="ARBA00024222"/>
    </source>
</evidence>
<evidence type="ECO:0000259" key="3">
    <source>
        <dbReference type="Pfam" id="PF00927"/>
    </source>
</evidence>
<accession>A0ABD0N6H4</accession>
<reference evidence="4 5" key="1">
    <citation type="submission" date="2024-05" db="EMBL/GenBank/DDBJ databases">
        <title>Genome sequencing and assembly of Indian major carp, Cirrhinus mrigala (Hamilton, 1822).</title>
        <authorList>
            <person name="Mohindra V."/>
            <person name="Chowdhury L.M."/>
            <person name="Lal K."/>
            <person name="Jena J.K."/>
        </authorList>
    </citation>
    <scope>NUCLEOTIDE SEQUENCE [LARGE SCALE GENOMIC DNA]</scope>
    <source>
        <strain evidence="4">CM1030</strain>
        <tissue evidence="4">Blood</tissue>
    </source>
</reference>
<gene>
    <name evidence="4" type="ORF">M9458_045803</name>
</gene>
<dbReference type="InterPro" id="IPR036985">
    <property type="entry name" value="Transglutaminase-like_sf"/>
</dbReference>
<feature type="domain" description="Transglutaminase C-terminal" evidence="3">
    <location>
        <begin position="123"/>
        <end position="218"/>
    </location>
</feature>
<dbReference type="Gene3D" id="2.60.40.10">
    <property type="entry name" value="Immunoglobulins"/>
    <property type="match status" value="1"/>
</dbReference>
<dbReference type="SUPFAM" id="SSF54001">
    <property type="entry name" value="Cysteine proteinases"/>
    <property type="match status" value="1"/>
</dbReference>
<dbReference type="Proteomes" id="UP001529510">
    <property type="component" value="Unassembled WGS sequence"/>
</dbReference>
<name>A0ABD0N6H4_CIRMR</name>
<evidence type="ECO:0000256" key="1">
    <source>
        <dbReference type="ARBA" id="ARBA00023315"/>
    </source>
</evidence>
<dbReference type="PANTHER" id="PTHR11590:SF49">
    <property type="entry name" value="PROTEIN-GLUTAMINE GAMMA-GLUTAMYLTRANSFERASE K"/>
    <property type="match status" value="1"/>
</dbReference>
<dbReference type="InterPro" id="IPR038765">
    <property type="entry name" value="Papain-like_cys_pep_sf"/>
</dbReference>
<dbReference type="EC" id="2.3.2.13" evidence="2"/>
<dbReference type="InterPro" id="IPR013783">
    <property type="entry name" value="Ig-like_fold"/>
</dbReference>
<dbReference type="FunFam" id="2.60.40.10:FF:000171">
    <property type="entry name" value="protein-glutamine gamma-glutamyltransferase 6"/>
    <property type="match status" value="1"/>
</dbReference>
<dbReference type="GO" id="GO:0003810">
    <property type="term" value="F:protein-glutamine gamma-glutamyltransferase activity"/>
    <property type="evidence" value="ECO:0007669"/>
    <property type="project" value="UniProtKB-EC"/>
</dbReference>
<evidence type="ECO:0000313" key="4">
    <source>
        <dbReference type="EMBL" id="KAL0157727.1"/>
    </source>
</evidence>